<reference evidence="2" key="1">
    <citation type="submission" date="2006-06" db="EMBL/GenBank/DDBJ databases">
        <title>Complete sequence of chromosome of Chelativorans sp. BNC1.</title>
        <authorList>
            <consortium name="US DOE Joint Genome Institute"/>
            <person name="Copeland A."/>
            <person name="Lucas S."/>
            <person name="Lapidus A."/>
            <person name="Barry K."/>
            <person name="Detter J.C."/>
            <person name="Glavina del Rio T."/>
            <person name="Hammon N."/>
            <person name="Israni S."/>
            <person name="Dalin E."/>
            <person name="Tice H."/>
            <person name="Pitluck S."/>
            <person name="Chertkov O."/>
            <person name="Brettin T."/>
            <person name="Bruce D."/>
            <person name="Han C."/>
            <person name="Tapia R."/>
            <person name="Gilna P."/>
            <person name="Schmutz J."/>
            <person name="Larimer F."/>
            <person name="Land M."/>
            <person name="Hauser L."/>
            <person name="Kyrpides N."/>
            <person name="Mikhailova N."/>
            <person name="Richardson P."/>
        </authorList>
    </citation>
    <scope>NUCLEOTIDE SEQUENCE</scope>
    <source>
        <strain evidence="2">BNC1</strain>
    </source>
</reference>
<name>Q11LW5_CHESB</name>
<dbReference type="STRING" id="266779.Meso_0205"/>
<protein>
    <submittedName>
        <fullName evidence="2">Uncharacterized protein</fullName>
    </submittedName>
</protein>
<gene>
    <name evidence="2" type="ordered locus">Meso_0205</name>
</gene>
<dbReference type="EMBL" id="CP000390">
    <property type="protein sequence ID" value="ABG61610.1"/>
    <property type="molecule type" value="Genomic_DNA"/>
</dbReference>
<dbReference type="AlphaFoldDB" id="Q11LW5"/>
<feature type="region of interest" description="Disordered" evidence="1">
    <location>
        <begin position="226"/>
        <end position="253"/>
    </location>
</feature>
<proteinExistence type="predicted"/>
<evidence type="ECO:0000256" key="1">
    <source>
        <dbReference type="SAM" id="MobiDB-lite"/>
    </source>
</evidence>
<dbReference type="KEGG" id="mes:Meso_0205"/>
<evidence type="ECO:0000313" key="2">
    <source>
        <dbReference type="EMBL" id="ABG61610.1"/>
    </source>
</evidence>
<dbReference type="eggNOG" id="COG3206">
    <property type="taxonomic scope" value="Bacteria"/>
</dbReference>
<sequence>MPFGILGERSWRFTRLPIPSRPCGGCSNTPSKVSPPAQAAWLSFYATQPRHRRQWPNSKSHTWIETMSENTKLWDILGRTDPKHTTRFKRGGGFSGTAIKPMWSYRRLTEEFGPCGTGWGVNEPVFQVVPGDNREVLVYCTVSGWYMWDGERRAVFGVGGDKVVTHIKANTQYNRPERWENDDEAFKKAFTDALTNAFKLLGVGADVHMGMFDDNKYVNTMQQEFAEEAAGSNSEPPRKANGRPETGWREDGTRTPYSLRQEKVWDEFQQELLEVHTGAGLKQLAEMWRKKADDDKWPESWKALVKEELEKRRLQLRAEAAKEPIDYTMAG</sequence>
<dbReference type="HOGENOM" id="CLU_072515_0_0_5"/>
<organism evidence="2">
    <name type="scientific">Chelativorans sp. (strain BNC1)</name>
    <dbReference type="NCBI Taxonomy" id="266779"/>
    <lineage>
        <taxon>Bacteria</taxon>
        <taxon>Pseudomonadati</taxon>
        <taxon>Pseudomonadota</taxon>
        <taxon>Alphaproteobacteria</taxon>
        <taxon>Hyphomicrobiales</taxon>
        <taxon>Phyllobacteriaceae</taxon>
        <taxon>Chelativorans</taxon>
    </lineage>
</organism>
<accession>Q11LW5</accession>